<dbReference type="AlphaFoldDB" id="A0A0F9J1M8"/>
<organism evidence="2">
    <name type="scientific">marine sediment metagenome</name>
    <dbReference type="NCBI Taxonomy" id="412755"/>
    <lineage>
        <taxon>unclassified sequences</taxon>
        <taxon>metagenomes</taxon>
        <taxon>ecological metagenomes</taxon>
    </lineage>
</organism>
<reference evidence="2" key="1">
    <citation type="journal article" date="2015" name="Nature">
        <title>Complex archaea that bridge the gap between prokaryotes and eukaryotes.</title>
        <authorList>
            <person name="Spang A."/>
            <person name="Saw J.H."/>
            <person name="Jorgensen S.L."/>
            <person name="Zaremba-Niedzwiedzka K."/>
            <person name="Martijn J."/>
            <person name="Lind A.E."/>
            <person name="van Eijk R."/>
            <person name="Schleper C."/>
            <person name="Guy L."/>
            <person name="Ettema T.J."/>
        </authorList>
    </citation>
    <scope>NUCLEOTIDE SEQUENCE</scope>
</reference>
<dbReference type="EMBL" id="LAZR01012532">
    <property type="protein sequence ID" value="KKM26354.1"/>
    <property type="molecule type" value="Genomic_DNA"/>
</dbReference>
<sequence length="245" mass="26111">MKRKPILIGIVLLLVLVATTGAALRAKARAERDRDVAVANAVAAQTEQVRIEQDGRAAILRLQFQHHADSVARIALERSSPALKAMNDSLGVVVTALTDLRVAFDAKMEEFDQALVEMADAVTPQGDTVRIAAFQEEGPPVEGEIVVEVPKNPNAPIMLTTVLRPSPWDATLQLGCTENHVASFALDTPEWVEATIGLGVVDQDVCLPLPEISFAADLFRIDASKLVWAGAGGLVALLLVGVLGN</sequence>
<proteinExistence type="predicted"/>
<gene>
    <name evidence="2" type="ORF">LCGC14_1585670</name>
</gene>
<name>A0A0F9J1M8_9ZZZZ</name>
<keyword evidence="1" id="KW-1133">Transmembrane helix</keyword>
<comment type="caution">
    <text evidence="2">The sequence shown here is derived from an EMBL/GenBank/DDBJ whole genome shotgun (WGS) entry which is preliminary data.</text>
</comment>
<protein>
    <submittedName>
        <fullName evidence="2">Uncharacterized protein</fullName>
    </submittedName>
</protein>
<keyword evidence="1" id="KW-0812">Transmembrane</keyword>
<accession>A0A0F9J1M8</accession>
<evidence type="ECO:0000313" key="2">
    <source>
        <dbReference type="EMBL" id="KKM26354.1"/>
    </source>
</evidence>
<feature type="transmembrane region" description="Helical" evidence="1">
    <location>
        <begin position="226"/>
        <end position="244"/>
    </location>
</feature>
<evidence type="ECO:0000256" key="1">
    <source>
        <dbReference type="SAM" id="Phobius"/>
    </source>
</evidence>
<keyword evidence="1" id="KW-0472">Membrane</keyword>